<comment type="caution">
    <text evidence="1">The sequence shown here is derived from an EMBL/GenBank/DDBJ whole genome shotgun (WGS) entry which is preliminary data.</text>
</comment>
<evidence type="ECO:0000313" key="1">
    <source>
        <dbReference type="EMBL" id="KAK8990177.1"/>
    </source>
</evidence>
<dbReference type="EMBL" id="JBBPBN010000055">
    <property type="protein sequence ID" value="KAK8990177.1"/>
    <property type="molecule type" value="Genomic_DNA"/>
</dbReference>
<proteinExistence type="predicted"/>
<dbReference type="Proteomes" id="UP001396334">
    <property type="component" value="Unassembled WGS sequence"/>
</dbReference>
<dbReference type="PANTHER" id="PTHR33356">
    <property type="entry name" value="TIP41-LIKE PROTEIN"/>
    <property type="match status" value="1"/>
</dbReference>
<protein>
    <submittedName>
        <fullName evidence="1">Uncharacterized protein</fullName>
    </submittedName>
</protein>
<evidence type="ECO:0000313" key="2">
    <source>
        <dbReference type="Proteomes" id="UP001396334"/>
    </source>
</evidence>
<organism evidence="1 2">
    <name type="scientific">Hibiscus sabdariffa</name>
    <name type="common">roselle</name>
    <dbReference type="NCBI Taxonomy" id="183260"/>
    <lineage>
        <taxon>Eukaryota</taxon>
        <taxon>Viridiplantae</taxon>
        <taxon>Streptophyta</taxon>
        <taxon>Embryophyta</taxon>
        <taxon>Tracheophyta</taxon>
        <taxon>Spermatophyta</taxon>
        <taxon>Magnoliopsida</taxon>
        <taxon>eudicotyledons</taxon>
        <taxon>Gunneridae</taxon>
        <taxon>Pentapetalae</taxon>
        <taxon>rosids</taxon>
        <taxon>malvids</taxon>
        <taxon>Malvales</taxon>
        <taxon>Malvaceae</taxon>
        <taxon>Malvoideae</taxon>
        <taxon>Hibiscus</taxon>
    </lineage>
</organism>
<reference evidence="1 2" key="1">
    <citation type="journal article" date="2024" name="G3 (Bethesda)">
        <title>Genome assembly of Hibiscus sabdariffa L. provides insights into metabolisms of medicinal natural products.</title>
        <authorList>
            <person name="Kim T."/>
        </authorList>
    </citation>
    <scope>NUCLEOTIDE SEQUENCE [LARGE SCALE GENOMIC DNA]</scope>
    <source>
        <strain evidence="1">TK-2024</strain>
        <tissue evidence="1">Old leaves</tissue>
    </source>
</reference>
<name>A0ABR2PP14_9ROSI</name>
<keyword evidence="2" id="KW-1185">Reference proteome</keyword>
<dbReference type="PANTHER" id="PTHR33356:SF34">
    <property type="match status" value="1"/>
</dbReference>
<gene>
    <name evidence="1" type="ORF">V6N11_008692</name>
</gene>
<sequence length="238" mass="26946">MANEHSNFATNLGDGEICLPSQVFFYDAPSKCKPHLYHHHPPVSCMDDLVQRLSAFTLPNMPNPPKANNFEKLIRYGSMNATGNDVSRSLHRCRPGPFLGGTKPAYEVQFLKPAKARVESYVEARARALQRQQRRLVQNRTLPFQPNGFSNCNKFGLGGGFVRESGGTGVFHPRIVKTCLNHTTFGSRKKQSLRNRQALQLQENEMSSGKIEVGKQQQHKDCYYHLPPEMELPGEWTY</sequence>
<accession>A0ABR2PP14</accession>